<dbReference type="InterPro" id="IPR029063">
    <property type="entry name" value="SAM-dependent_MTases_sf"/>
</dbReference>
<dbReference type="Gene3D" id="3.40.50.150">
    <property type="entry name" value="Vaccinia Virus protein VP39"/>
    <property type="match status" value="1"/>
</dbReference>
<protein>
    <submittedName>
        <fullName evidence="2">Methyltransferase</fullName>
    </submittedName>
</protein>
<dbReference type="EMBL" id="MH043754">
    <property type="protein sequence ID" value="AWI66908.1"/>
    <property type="molecule type" value="mRNA"/>
</dbReference>
<accession>A0A2S1TZ54</accession>
<dbReference type="AlphaFoldDB" id="A0A2S1TZ54"/>
<dbReference type="GO" id="GO:0032259">
    <property type="term" value="P:methylation"/>
    <property type="evidence" value="ECO:0007669"/>
    <property type="project" value="UniProtKB-KW"/>
</dbReference>
<sequence>MKDYKELSRIEFNKQAEKFDTAKNNCYELCQDSYDPANKEIVKEPFKDFLDIGCGTGNTIEYLLKEYPDAHYTGIDLAEKMIEVAKKKIQHDNVEFLVGDAENLPFEDNKYDVIICKESIHHYPNPEKFFKESFRVLKPNGRLIIVDMNCNTVLRLFWNKVLFPYLINMGDCHVFSEAEIKEYYTNHGFKVLNYQTLPKMRFICSGRKVEKEV</sequence>
<dbReference type="Pfam" id="PF08241">
    <property type="entry name" value="Methyltransf_11"/>
    <property type="match status" value="1"/>
</dbReference>
<name>A0A2S1TZ54_9FUNG</name>
<organism evidence="2">
    <name type="scientific">Caecomyces sp</name>
    <dbReference type="NCBI Taxonomy" id="2078661"/>
    <lineage>
        <taxon>Eukaryota</taxon>
        <taxon>Fungi</taxon>
        <taxon>Fungi incertae sedis</taxon>
        <taxon>Chytridiomycota</taxon>
        <taxon>Chytridiomycota incertae sedis</taxon>
        <taxon>Neocallimastigomycetes</taxon>
        <taxon>Neocallimastigales</taxon>
        <taxon>Neocallimastigaceae</taxon>
        <taxon>Caecomyces</taxon>
    </lineage>
</organism>
<keyword evidence="2" id="KW-0489">Methyltransferase</keyword>
<reference evidence="2" key="1">
    <citation type="submission" date="2018-03" db="EMBL/GenBank/DDBJ databases">
        <title>Horizontal gene transfer is an indispensable driver in forging the evolution of the Neocallimastigomycota as a distinct gut-dwelling fungal lineage.</title>
        <authorList>
            <person name="Murphy C.L."/>
            <person name="Youssef N.H."/>
            <person name="Elshahed M.S."/>
        </authorList>
    </citation>
    <scope>NUCLEOTIDE SEQUENCE</scope>
    <source>
        <strain evidence="2">Iso3</strain>
    </source>
</reference>
<evidence type="ECO:0000259" key="1">
    <source>
        <dbReference type="Pfam" id="PF08241"/>
    </source>
</evidence>
<dbReference type="CDD" id="cd02440">
    <property type="entry name" value="AdoMet_MTases"/>
    <property type="match status" value="1"/>
</dbReference>
<dbReference type="PANTHER" id="PTHR43591:SF24">
    <property type="entry name" value="2-METHOXY-6-POLYPRENYL-1,4-BENZOQUINOL METHYLASE, MITOCHONDRIAL"/>
    <property type="match status" value="1"/>
</dbReference>
<dbReference type="SUPFAM" id="SSF53335">
    <property type="entry name" value="S-adenosyl-L-methionine-dependent methyltransferases"/>
    <property type="match status" value="1"/>
</dbReference>
<dbReference type="GO" id="GO:0008757">
    <property type="term" value="F:S-adenosylmethionine-dependent methyltransferase activity"/>
    <property type="evidence" value="ECO:0007669"/>
    <property type="project" value="InterPro"/>
</dbReference>
<feature type="domain" description="Methyltransferase type 11" evidence="1">
    <location>
        <begin position="50"/>
        <end position="145"/>
    </location>
</feature>
<keyword evidence="2" id="KW-0808">Transferase</keyword>
<dbReference type="PANTHER" id="PTHR43591">
    <property type="entry name" value="METHYLTRANSFERASE"/>
    <property type="match status" value="1"/>
</dbReference>
<dbReference type="InterPro" id="IPR013216">
    <property type="entry name" value="Methyltransf_11"/>
</dbReference>
<proteinExistence type="evidence at transcript level"/>
<evidence type="ECO:0000313" key="2">
    <source>
        <dbReference type="EMBL" id="AWI66908.1"/>
    </source>
</evidence>